<feature type="compositionally biased region" description="Low complexity" evidence="1">
    <location>
        <begin position="512"/>
        <end position="524"/>
    </location>
</feature>
<feature type="region of interest" description="Disordered" evidence="1">
    <location>
        <begin position="339"/>
        <end position="393"/>
    </location>
</feature>
<gene>
    <name evidence="2" type="ORF">QYE76_067134</name>
</gene>
<dbReference type="EMBL" id="JAUUTY010000004">
    <property type="protein sequence ID" value="KAK1649329.1"/>
    <property type="molecule type" value="Genomic_DNA"/>
</dbReference>
<feature type="region of interest" description="Disordered" evidence="1">
    <location>
        <begin position="484"/>
        <end position="524"/>
    </location>
</feature>
<feature type="compositionally biased region" description="Basic and acidic residues" evidence="1">
    <location>
        <begin position="484"/>
        <end position="494"/>
    </location>
</feature>
<feature type="region of interest" description="Disordered" evidence="1">
    <location>
        <begin position="432"/>
        <end position="471"/>
    </location>
</feature>
<accession>A0AAD8SCQ9</accession>
<reference evidence="2" key="1">
    <citation type="submission" date="2023-07" db="EMBL/GenBank/DDBJ databases">
        <title>A chromosome-level genome assembly of Lolium multiflorum.</title>
        <authorList>
            <person name="Chen Y."/>
            <person name="Copetti D."/>
            <person name="Kolliker R."/>
            <person name="Studer B."/>
        </authorList>
    </citation>
    <scope>NUCLEOTIDE SEQUENCE</scope>
    <source>
        <strain evidence="2">02402/16</strain>
        <tissue evidence="2">Leaf</tissue>
    </source>
</reference>
<feature type="compositionally biased region" description="Basic and acidic residues" evidence="1">
    <location>
        <begin position="362"/>
        <end position="393"/>
    </location>
</feature>
<feature type="compositionally biased region" description="Basic and acidic residues" evidence="1">
    <location>
        <begin position="265"/>
        <end position="291"/>
    </location>
</feature>
<name>A0AAD8SCQ9_LOLMU</name>
<feature type="compositionally biased region" description="Polar residues" evidence="1">
    <location>
        <begin position="495"/>
        <end position="504"/>
    </location>
</feature>
<proteinExistence type="predicted"/>
<dbReference type="Proteomes" id="UP001231189">
    <property type="component" value="Unassembled WGS sequence"/>
</dbReference>
<feature type="region of interest" description="Disordered" evidence="1">
    <location>
        <begin position="76"/>
        <end position="104"/>
    </location>
</feature>
<evidence type="ECO:0000313" key="3">
    <source>
        <dbReference type="Proteomes" id="UP001231189"/>
    </source>
</evidence>
<feature type="region of interest" description="Disordered" evidence="1">
    <location>
        <begin position="199"/>
        <end position="224"/>
    </location>
</feature>
<protein>
    <submittedName>
        <fullName evidence="2">Uncharacterized protein</fullName>
    </submittedName>
</protein>
<keyword evidence="3" id="KW-1185">Reference proteome</keyword>
<evidence type="ECO:0000256" key="1">
    <source>
        <dbReference type="SAM" id="MobiDB-lite"/>
    </source>
</evidence>
<feature type="region of interest" description="Disordered" evidence="1">
    <location>
        <begin position="253"/>
        <end position="291"/>
    </location>
</feature>
<evidence type="ECO:0000313" key="2">
    <source>
        <dbReference type="EMBL" id="KAK1649329.1"/>
    </source>
</evidence>
<comment type="caution">
    <text evidence="2">The sequence shown here is derived from an EMBL/GenBank/DDBJ whole genome shotgun (WGS) entry which is preliminary data.</text>
</comment>
<organism evidence="2 3">
    <name type="scientific">Lolium multiflorum</name>
    <name type="common">Italian ryegrass</name>
    <name type="synonym">Lolium perenne subsp. multiflorum</name>
    <dbReference type="NCBI Taxonomy" id="4521"/>
    <lineage>
        <taxon>Eukaryota</taxon>
        <taxon>Viridiplantae</taxon>
        <taxon>Streptophyta</taxon>
        <taxon>Embryophyta</taxon>
        <taxon>Tracheophyta</taxon>
        <taxon>Spermatophyta</taxon>
        <taxon>Magnoliopsida</taxon>
        <taxon>Liliopsida</taxon>
        <taxon>Poales</taxon>
        <taxon>Poaceae</taxon>
        <taxon>BOP clade</taxon>
        <taxon>Pooideae</taxon>
        <taxon>Poodae</taxon>
        <taxon>Poeae</taxon>
        <taxon>Poeae Chloroplast Group 2 (Poeae type)</taxon>
        <taxon>Loliodinae</taxon>
        <taxon>Loliinae</taxon>
        <taxon>Lolium</taxon>
    </lineage>
</organism>
<dbReference type="AlphaFoldDB" id="A0AAD8SCQ9"/>
<sequence>MYGQAKKLNDFGIVIPNQLGIHRVLQSLPPSYKNFVMFYNMQCMSKELPELFSMLKTAEVEIKKEHQVLMIKKTTSFKKQGKPKEKGNFKKGGKKVVAPPKKLKAGPKPDTMCYHCKGDEHWGSCYHQNLTESERWRTPVEYEDRNGKVGALREANLIGSSHDARSHGVNTVDLSHSIREPGFSFDANMAGFVIHHDADKAESSHTHGKKKDEAAPRDRPLDDDKRYLAEEEVRSMRYPRSLSVHLLSKYDQPYDRRHRYGGGDQRNHRSDANGRYRRNNDGYERRARGRSEEQYNMDEHWNCPFFRHCWDSGMSRLPTIGNCPRCTQQRGRTNRVAVFKRLGPLPPQSKRTESSQEEDFEESGREEDGYRQPRRCPDGLSQSRERRVQRPRSLEEAEARYLYMLRISRPDLATKIQRMVETKARPPKKVWRLKQAEDDAQASTDAGADASVDTDVAQEWTTYEQRHPESYQDKCRRVTLIEKDEDEVPARDQEFTNVEWTRGQNPCPARGQSSQDQQRDSTST</sequence>